<evidence type="ECO:0000256" key="4">
    <source>
        <dbReference type="ARBA" id="ARBA00022989"/>
    </source>
</evidence>
<evidence type="ECO:0000256" key="6">
    <source>
        <dbReference type="SAM" id="Phobius"/>
    </source>
</evidence>
<reference evidence="7" key="1">
    <citation type="submission" date="2020-05" db="EMBL/GenBank/DDBJ databases">
        <authorList>
            <person name="Chiriac C."/>
            <person name="Salcher M."/>
            <person name="Ghai R."/>
            <person name="Kavagutti S V."/>
        </authorList>
    </citation>
    <scope>NUCLEOTIDE SEQUENCE</scope>
</reference>
<proteinExistence type="inferred from homology"/>
<sequence>MPQIESTKAVGLVFLPGAMTGLVLAGVDAVDAVTVQLAIMYLILGSVATSVTVIGLGLTRRVFTSDHRLRSIERATH</sequence>
<dbReference type="PANTHER" id="PTHR30028">
    <property type="entry name" value="UPF0014 INNER MEMBRANE PROTEIN YBBM-RELATED"/>
    <property type="match status" value="1"/>
</dbReference>
<keyword evidence="3 6" id="KW-0812">Transmembrane</keyword>
<keyword evidence="4 6" id="KW-1133">Transmembrane helix</keyword>
<evidence type="ECO:0000313" key="7">
    <source>
        <dbReference type="EMBL" id="CAB4566770.1"/>
    </source>
</evidence>
<dbReference type="EMBL" id="CAEZTG010000076">
    <property type="protein sequence ID" value="CAB4566770.1"/>
    <property type="molecule type" value="Genomic_DNA"/>
</dbReference>
<name>A0A6J6DR76_9ZZZZ</name>
<dbReference type="PANTHER" id="PTHR30028:SF0">
    <property type="entry name" value="PROTEIN ALUMINUM SENSITIVE 3"/>
    <property type="match status" value="1"/>
</dbReference>
<evidence type="ECO:0000256" key="3">
    <source>
        <dbReference type="ARBA" id="ARBA00022692"/>
    </source>
</evidence>
<accession>A0A6J6DR76</accession>
<evidence type="ECO:0000256" key="2">
    <source>
        <dbReference type="ARBA" id="ARBA00005268"/>
    </source>
</evidence>
<dbReference type="GO" id="GO:0005886">
    <property type="term" value="C:plasma membrane"/>
    <property type="evidence" value="ECO:0007669"/>
    <property type="project" value="TreeGrafter"/>
</dbReference>
<evidence type="ECO:0000256" key="1">
    <source>
        <dbReference type="ARBA" id="ARBA00004141"/>
    </source>
</evidence>
<dbReference type="Pfam" id="PF03649">
    <property type="entry name" value="UPF0014"/>
    <property type="match status" value="1"/>
</dbReference>
<dbReference type="InterPro" id="IPR005226">
    <property type="entry name" value="UPF0014_fam"/>
</dbReference>
<keyword evidence="5 6" id="KW-0472">Membrane</keyword>
<gene>
    <name evidence="7" type="ORF">UFOPK1603_00925</name>
</gene>
<evidence type="ECO:0000256" key="5">
    <source>
        <dbReference type="ARBA" id="ARBA00023136"/>
    </source>
</evidence>
<protein>
    <submittedName>
        <fullName evidence="7">Unannotated protein</fullName>
    </submittedName>
</protein>
<comment type="similarity">
    <text evidence="2">Belongs to the UPF0014 family.</text>
</comment>
<organism evidence="7">
    <name type="scientific">freshwater metagenome</name>
    <dbReference type="NCBI Taxonomy" id="449393"/>
    <lineage>
        <taxon>unclassified sequences</taxon>
        <taxon>metagenomes</taxon>
        <taxon>ecological metagenomes</taxon>
    </lineage>
</organism>
<comment type="subcellular location">
    <subcellularLocation>
        <location evidence="1">Membrane</location>
        <topology evidence="1">Multi-pass membrane protein</topology>
    </subcellularLocation>
</comment>
<dbReference type="AlphaFoldDB" id="A0A6J6DR76"/>
<feature type="transmembrane region" description="Helical" evidence="6">
    <location>
        <begin position="39"/>
        <end position="58"/>
    </location>
</feature>